<reference evidence="14" key="1">
    <citation type="journal article" date="2022" name="Cell">
        <title>Repeat-based holocentromeres influence genome architecture and karyotype evolution.</title>
        <authorList>
            <person name="Hofstatter P.G."/>
            <person name="Thangavel G."/>
            <person name="Lux T."/>
            <person name="Neumann P."/>
            <person name="Vondrak T."/>
            <person name="Novak P."/>
            <person name="Zhang M."/>
            <person name="Costa L."/>
            <person name="Castellani M."/>
            <person name="Scott A."/>
            <person name="Toegelov H."/>
            <person name="Fuchs J."/>
            <person name="Mata-Sucre Y."/>
            <person name="Dias Y."/>
            <person name="Vanzela A.L.L."/>
            <person name="Huettel B."/>
            <person name="Almeida C.C.S."/>
            <person name="Simkova H."/>
            <person name="Souza G."/>
            <person name="Pedrosa-Harand A."/>
            <person name="Macas J."/>
            <person name="Mayer K.F.X."/>
            <person name="Houben A."/>
            <person name="Marques A."/>
        </authorList>
    </citation>
    <scope>NUCLEOTIDE SEQUENCE</scope>
    <source>
        <strain evidence="14">RhyBre1mFocal</strain>
    </source>
</reference>
<dbReference type="PROSITE" id="PS01032">
    <property type="entry name" value="PPM_1"/>
    <property type="match status" value="1"/>
</dbReference>
<evidence type="ECO:0000256" key="5">
    <source>
        <dbReference type="ARBA" id="ARBA00022723"/>
    </source>
</evidence>
<comment type="cofactor">
    <cofactor evidence="2">
        <name>Mg(2+)</name>
        <dbReference type="ChEBI" id="CHEBI:18420"/>
    </cofactor>
</comment>
<evidence type="ECO:0000256" key="8">
    <source>
        <dbReference type="ARBA" id="ARBA00022912"/>
    </source>
</evidence>
<dbReference type="Gene3D" id="3.60.40.10">
    <property type="entry name" value="PPM-type phosphatase domain"/>
    <property type="match status" value="1"/>
</dbReference>
<protein>
    <recommendedName>
        <fullName evidence="4">protein-serine/threonine phosphatase</fullName>
        <ecNumber evidence="4">3.1.3.16</ecNumber>
    </recommendedName>
</protein>
<evidence type="ECO:0000256" key="11">
    <source>
        <dbReference type="ARBA" id="ARBA00048336"/>
    </source>
</evidence>
<comment type="similarity">
    <text evidence="3 12">Belongs to the PP2C family.</text>
</comment>
<dbReference type="InterPro" id="IPR036457">
    <property type="entry name" value="PPM-type-like_dom_sf"/>
</dbReference>
<dbReference type="EMBL" id="JAMQYH010000003">
    <property type="protein sequence ID" value="KAJ1695514.1"/>
    <property type="molecule type" value="Genomic_DNA"/>
</dbReference>
<comment type="caution">
    <text evidence="14">The sequence shown here is derived from an EMBL/GenBank/DDBJ whole genome shotgun (WGS) entry which is preliminary data.</text>
</comment>
<keyword evidence="5" id="KW-0479">Metal-binding</keyword>
<dbReference type="GO" id="GO:0004722">
    <property type="term" value="F:protein serine/threonine phosphatase activity"/>
    <property type="evidence" value="ECO:0007669"/>
    <property type="project" value="UniProtKB-EC"/>
</dbReference>
<evidence type="ECO:0000259" key="13">
    <source>
        <dbReference type="PROSITE" id="PS51746"/>
    </source>
</evidence>
<dbReference type="CDD" id="cd00143">
    <property type="entry name" value="PP2Cc"/>
    <property type="match status" value="1"/>
</dbReference>
<dbReference type="PROSITE" id="PS51746">
    <property type="entry name" value="PPM_2"/>
    <property type="match status" value="1"/>
</dbReference>
<evidence type="ECO:0000256" key="12">
    <source>
        <dbReference type="RuleBase" id="RU003465"/>
    </source>
</evidence>
<dbReference type="SUPFAM" id="SSF81606">
    <property type="entry name" value="PP2C-like"/>
    <property type="match status" value="1"/>
</dbReference>
<comment type="cofactor">
    <cofactor evidence="1">
        <name>Mn(2+)</name>
        <dbReference type="ChEBI" id="CHEBI:29035"/>
    </cofactor>
</comment>
<feature type="domain" description="PPM-type phosphatase" evidence="13">
    <location>
        <begin position="52"/>
        <end position="362"/>
    </location>
</feature>
<evidence type="ECO:0000256" key="7">
    <source>
        <dbReference type="ARBA" id="ARBA00022842"/>
    </source>
</evidence>
<accession>A0A9Q0CK82</accession>
<evidence type="ECO:0000313" key="14">
    <source>
        <dbReference type="EMBL" id="KAJ1695514.1"/>
    </source>
</evidence>
<dbReference type="PANTHER" id="PTHR47992">
    <property type="entry name" value="PROTEIN PHOSPHATASE"/>
    <property type="match status" value="1"/>
</dbReference>
<keyword evidence="15" id="KW-1185">Reference proteome</keyword>
<dbReference type="OrthoDB" id="637972at2759"/>
<name>A0A9Q0CK82_9POAL</name>
<keyword evidence="9" id="KW-0464">Manganese</keyword>
<dbReference type="Proteomes" id="UP001151287">
    <property type="component" value="Unassembled WGS sequence"/>
</dbReference>
<evidence type="ECO:0000256" key="9">
    <source>
        <dbReference type="ARBA" id="ARBA00023211"/>
    </source>
</evidence>
<evidence type="ECO:0000256" key="1">
    <source>
        <dbReference type="ARBA" id="ARBA00001936"/>
    </source>
</evidence>
<dbReference type="InterPro" id="IPR001932">
    <property type="entry name" value="PPM-type_phosphatase-like_dom"/>
</dbReference>
<evidence type="ECO:0000256" key="6">
    <source>
        <dbReference type="ARBA" id="ARBA00022801"/>
    </source>
</evidence>
<proteinExistence type="inferred from homology"/>
<gene>
    <name evidence="14" type="ORF">LUZ63_012212</name>
</gene>
<evidence type="ECO:0000256" key="2">
    <source>
        <dbReference type="ARBA" id="ARBA00001946"/>
    </source>
</evidence>
<dbReference type="GO" id="GO:0046872">
    <property type="term" value="F:metal ion binding"/>
    <property type="evidence" value="ECO:0007669"/>
    <property type="project" value="UniProtKB-KW"/>
</dbReference>
<keyword evidence="6 12" id="KW-0378">Hydrolase</keyword>
<evidence type="ECO:0000256" key="10">
    <source>
        <dbReference type="ARBA" id="ARBA00047761"/>
    </source>
</evidence>
<dbReference type="AlphaFoldDB" id="A0A9Q0CK82"/>
<evidence type="ECO:0000256" key="4">
    <source>
        <dbReference type="ARBA" id="ARBA00013081"/>
    </source>
</evidence>
<dbReference type="EC" id="3.1.3.16" evidence="4"/>
<sequence length="378" mass="42057">MAGRFFSRLFGCVANGVGSNDNPRTSIRGPTKGNKKDHYHWEKKLARHLCGQYSMAVAQANLRNEDRCQLVSGPLSNVSNGPTGVFVGIYDGHGGHVCSQFVLDNLFNELKSAITSQHGHVNYPAAIRQAYLNTEDSFLGLSRRNWERIPRLAAVGSCCLSGVVHNNVLYVANAGDSRAVLARWGVGDENAEAVQLSIDYNANDADRRNELQLLHPDDPVLFSVVNGSYRVRGRIQVTRAIGDFYLKYNEFNREPLEARYRQQQPIVRPILKAEPTILPYNLEADDKFVIFASDGLWGDVTNEEAVSIVKGSPRSGAAKALLKEALDKASQRNNLEYQQLINLPLADKRYHHDDISIVILFFDNLPEPVIAQTLVVEV</sequence>
<evidence type="ECO:0000313" key="15">
    <source>
        <dbReference type="Proteomes" id="UP001151287"/>
    </source>
</evidence>
<organism evidence="14 15">
    <name type="scientific">Rhynchospora breviuscula</name>
    <dbReference type="NCBI Taxonomy" id="2022672"/>
    <lineage>
        <taxon>Eukaryota</taxon>
        <taxon>Viridiplantae</taxon>
        <taxon>Streptophyta</taxon>
        <taxon>Embryophyta</taxon>
        <taxon>Tracheophyta</taxon>
        <taxon>Spermatophyta</taxon>
        <taxon>Magnoliopsida</taxon>
        <taxon>Liliopsida</taxon>
        <taxon>Poales</taxon>
        <taxon>Cyperaceae</taxon>
        <taxon>Cyperoideae</taxon>
        <taxon>Rhynchosporeae</taxon>
        <taxon>Rhynchospora</taxon>
    </lineage>
</organism>
<dbReference type="Pfam" id="PF00481">
    <property type="entry name" value="PP2C"/>
    <property type="match status" value="1"/>
</dbReference>
<comment type="catalytic activity">
    <reaction evidence="10">
        <text>O-phospho-L-seryl-[protein] + H2O = L-seryl-[protein] + phosphate</text>
        <dbReference type="Rhea" id="RHEA:20629"/>
        <dbReference type="Rhea" id="RHEA-COMP:9863"/>
        <dbReference type="Rhea" id="RHEA-COMP:11604"/>
        <dbReference type="ChEBI" id="CHEBI:15377"/>
        <dbReference type="ChEBI" id="CHEBI:29999"/>
        <dbReference type="ChEBI" id="CHEBI:43474"/>
        <dbReference type="ChEBI" id="CHEBI:83421"/>
        <dbReference type="EC" id="3.1.3.16"/>
    </reaction>
</comment>
<keyword evidence="7" id="KW-0460">Magnesium</keyword>
<evidence type="ECO:0000256" key="3">
    <source>
        <dbReference type="ARBA" id="ARBA00006702"/>
    </source>
</evidence>
<dbReference type="SMART" id="SM00332">
    <property type="entry name" value="PP2Cc"/>
    <property type="match status" value="1"/>
</dbReference>
<keyword evidence="8 12" id="KW-0904">Protein phosphatase</keyword>
<dbReference type="InterPro" id="IPR000222">
    <property type="entry name" value="PP2C_BS"/>
</dbReference>
<dbReference type="InterPro" id="IPR015655">
    <property type="entry name" value="PP2C"/>
</dbReference>
<comment type="catalytic activity">
    <reaction evidence="11">
        <text>O-phospho-L-threonyl-[protein] + H2O = L-threonyl-[protein] + phosphate</text>
        <dbReference type="Rhea" id="RHEA:47004"/>
        <dbReference type="Rhea" id="RHEA-COMP:11060"/>
        <dbReference type="Rhea" id="RHEA-COMP:11605"/>
        <dbReference type="ChEBI" id="CHEBI:15377"/>
        <dbReference type="ChEBI" id="CHEBI:30013"/>
        <dbReference type="ChEBI" id="CHEBI:43474"/>
        <dbReference type="ChEBI" id="CHEBI:61977"/>
        <dbReference type="EC" id="3.1.3.16"/>
    </reaction>
</comment>